<dbReference type="RefSeq" id="XP_046591191.1">
    <property type="nucleotide sequence ID" value="XM_046735235.1"/>
</dbReference>
<dbReference type="SMART" id="SM00060">
    <property type="entry name" value="FN3"/>
    <property type="match status" value="6"/>
</dbReference>
<keyword evidence="2 11" id="KW-0812">Transmembrane</keyword>
<keyword evidence="8" id="KW-1015">Disulfide bond</keyword>
<evidence type="ECO:0000313" key="16">
    <source>
        <dbReference type="RefSeq" id="XP_046591191.1"/>
    </source>
</evidence>
<dbReference type="SMART" id="SM00409">
    <property type="entry name" value="IG"/>
    <property type="match status" value="10"/>
</dbReference>
<feature type="chain" id="PRO_5046686020" evidence="12">
    <location>
        <begin position="29"/>
        <end position="2003"/>
    </location>
</feature>
<feature type="domain" description="Ig-like" evidence="13">
    <location>
        <begin position="244"/>
        <end position="336"/>
    </location>
</feature>
<dbReference type="SMART" id="SM00408">
    <property type="entry name" value="IGc2"/>
    <property type="match status" value="10"/>
</dbReference>
<feature type="region of interest" description="Disordered" evidence="10">
    <location>
        <begin position="1802"/>
        <end position="2003"/>
    </location>
</feature>
<keyword evidence="6 11" id="KW-1133">Transmembrane helix</keyword>
<keyword evidence="15" id="KW-1185">Reference proteome</keyword>
<dbReference type="Gene3D" id="2.60.40.10">
    <property type="entry name" value="Immunoglobulins"/>
    <property type="match status" value="16"/>
</dbReference>
<dbReference type="InterPro" id="IPR007110">
    <property type="entry name" value="Ig-like_dom"/>
</dbReference>
<dbReference type="CDD" id="cd20958">
    <property type="entry name" value="IgI_5_Dscam"/>
    <property type="match status" value="1"/>
</dbReference>
<feature type="compositionally biased region" description="Basic and acidic residues" evidence="10">
    <location>
        <begin position="1931"/>
        <end position="1948"/>
    </location>
</feature>
<evidence type="ECO:0000256" key="6">
    <source>
        <dbReference type="ARBA" id="ARBA00022989"/>
    </source>
</evidence>
<evidence type="ECO:0000313" key="15">
    <source>
        <dbReference type="Proteomes" id="UP000829291"/>
    </source>
</evidence>
<sequence length="2003" mass="220427">MWCDPPGGRRAPLALLITAMMAFTNVFADDESMGPVFIKEPPNRIDFSNGTGAVVECQARGNPQPDIIWVRTSDGTAVGDVPGLRQVLPNGNLVFPPFRAEDYRQEVHAQVYSCLARSPAGSVHSRDVNVRAVVAQYYDVDVNKEYAIRGNSAIMKCVVPSFVGDFVKVVSWHTDQNEEFVAGDDYDGKYLVLPSGELHIKDVGPEDGYKTYQCRTKHRLTGETRLSATKGRLVITEPVGSVRPKFPTVDDSRSFRTMNGGSVTLMCPAQGFPVPMYKWYKFIDGTSRRHPVQLNERVRQVSGTLIIREARVDDSGKYLCVVNNSVGGESVETVLTVTAPLAAEIEPRTQTIDFGRPAKFVCNFEGNPIKTISWLKDGKPLQFEESILTIDAVKKEDKGMYQCFVRNDQESAQATAELKLGGRFEPPQIRQTFPEETLQPGPSVFLKCVASGNPTPEITWELDGKRLSNTDRLQVGQYVTVNGDVFSQLNISSIHTNDGGMYKCIAASKVGSAEHSARLNVYGLPFIRHMDKKAIVAGETLRVTCPVAGYPIETIVWERDSRVLPINRKQKVFANGTLIIENVERMSDQATYTCVARNAQGYSARGTLEVQVMVIPRLLPFTFGDKPLNSGQVVTVPCAVIEGDQPLKLRWTLNGHSISPHSGVSILDLGGRGAILSIGSVQATHAGSYTCIAENFAGRHELSADLIVNVPPRWILEPTDKAFAQGSDARVECKADGFPRPQVTWKRAAGETPGDYKDLKLSNPDISIEDGTLSINNIQKTNEGYYLCEAVNGIGAGLSAVILISVQAPPQFEIKLRNQTARRGEPAVLQCEAQGEKPIGILWNMNNKRLDPKSDARYTIREEILANGVLSDLSIKRTERTDSALFTCVATNAFGSDDTSINMIVQEVPEVPYGLKVLDKSGRSVQLSWAAPYDGNSPIKRYLIEYKISKGSWENDIDKVLVPGSQQNVAGVFNLRPATTYHLRIVAENEIGASDPSDTVTIITAEEAPSGPPSSVRVDALDQHTLKVTWKPPPREDWNGEILGYYVGYKLSSADKPFMFETVEFSKEDGKEHHLQIMNLKTYTQYSVVVQAFNKVGAGPMSEERRQHTAEGVPEQPPHDTTCTTLTAQTVRVSWVSPPLSAANGVITGYKVIYGPSDSWYDENSKDTKITSSSETILHGLKKYTNYSMHVLAFTSGGDGVKSAPIHCQTEQDVPEAPVAIKALVMSAESILISWRPPSQPNGVISQYTVYAKAENREEPTTQKVLPNQLTHEATGLDKQYRYDFWVTASTNIGEGQASKIVTLSPSTRVPAKIASFDDKFTATYKEDVKLPCLAVGVPAPEVTWKVRGATLEPSDRLRQLPEGFLFIKEVDRADAGEYACYVENSFGHDTVTHQLVVHAPPHSPQVTLTATTTNSLTMKLRPHPTDNAPLQGYTIHYKPEFGELKTVQVSSTAQKYTLENLWCGSRYQIYVTAYNGIGTGDRSDILNTRTKGSKPIIPEAARFIEVSTNSITLHLSAWSDGGCPMLYFVVEHKKKLQQEWNQVSNNVKPGGNFVVLDLDPASWYHLRVTAHNDAGFAVAEYEFATLTVTGGTIAPPVRETGTENTDVRRYFPWLPSWLDVNVVVPVAATVVVIIVGIVVICVALSRRTRGPEQTRLRGISSADEKYYEGQYDVVYQQTGVVGATLDKRRPDLRDELGYIAPPNRKLPPVPGSNYNTCDRIKRGTVISGTGSLRSHSTWDPRRNMYEELTHCAPNRRCPPPPHMGSAEGLSHRGMEDEICPYATFHLLGFREEMDPNKAMQFQTFPHPANGHSGTMGPPSSHPTNASAHSRSGSQSMPRQNGRYSRVPSQGGGPHNMFSPEYDDPANCAPEEDQYGSQYGQYGAPYDHYGSRGSVGRRSVGSARNLPMSGSPEPPPPPPRNHDPNNSSFNDSKESNEISEAECDRDQIINRNYGVNARSKDGMTTEEMRKLIERKPNEATGRQTSGPPGSHGGLLTPYDTVAV</sequence>
<evidence type="ECO:0000256" key="8">
    <source>
        <dbReference type="ARBA" id="ARBA00023157"/>
    </source>
</evidence>
<dbReference type="CDD" id="cd20956">
    <property type="entry name" value="IgI_4_Dscam"/>
    <property type="match status" value="1"/>
</dbReference>
<evidence type="ECO:0000256" key="1">
    <source>
        <dbReference type="ARBA" id="ARBA00004167"/>
    </source>
</evidence>
<feature type="domain" description="Fibronectin type-III" evidence="14">
    <location>
        <begin position="1498"/>
        <end position="1593"/>
    </location>
</feature>
<dbReference type="InterPro" id="IPR013783">
    <property type="entry name" value="Ig-like_fold"/>
</dbReference>
<keyword evidence="3 12" id="KW-0732">Signal</keyword>
<feature type="domain" description="Ig-like" evidence="13">
    <location>
        <begin position="616"/>
        <end position="709"/>
    </location>
</feature>
<dbReference type="InterPro" id="IPR056754">
    <property type="entry name" value="DSCAM/DSCAML_C"/>
</dbReference>
<feature type="signal peptide" evidence="12">
    <location>
        <begin position="1"/>
        <end position="28"/>
    </location>
</feature>
<evidence type="ECO:0000259" key="13">
    <source>
        <dbReference type="PROSITE" id="PS50835"/>
    </source>
</evidence>
<dbReference type="Pfam" id="PF13927">
    <property type="entry name" value="Ig_3"/>
    <property type="match status" value="4"/>
</dbReference>
<organism evidence="15 16">
    <name type="scientific">Neodiprion lecontei</name>
    <name type="common">Redheaded pine sawfly</name>
    <dbReference type="NCBI Taxonomy" id="441921"/>
    <lineage>
        <taxon>Eukaryota</taxon>
        <taxon>Metazoa</taxon>
        <taxon>Ecdysozoa</taxon>
        <taxon>Arthropoda</taxon>
        <taxon>Hexapoda</taxon>
        <taxon>Insecta</taxon>
        <taxon>Pterygota</taxon>
        <taxon>Neoptera</taxon>
        <taxon>Endopterygota</taxon>
        <taxon>Hymenoptera</taxon>
        <taxon>Tenthredinoidea</taxon>
        <taxon>Diprionidae</taxon>
        <taxon>Diprioninae</taxon>
        <taxon>Neodiprion</taxon>
    </lineage>
</organism>
<dbReference type="Pfam" id="PF07679">
    <property type="entry name" value="I-set"/>
    <property type="match status" value="4"/>
</dbReference>
<feature type="domain" description="Ig-like" evidence="13">
    <location>
        <begin position="712"/>
        <end position="805"/>
    </location>
</feature>
<dbReference type="GeneID" id="107224966"/>
<reference evidence="16" key="1">
    <citation type="submission" date="2025-08" db="UniProtKB">
        <authorList>
            <consortium name="RefSeq"/>
        </authorList>
    </citation>
    <scope>IDENTIFICATION</scope>
    <source>
        <tissue evidence="16">Thorax and Abdomen</tissue>
    </source>
</reference>
<dbReference type="PANTHER" id="PTHR10075">
    <property type="entry name" value="BASIGIN RELATED"/>
    <property type="match status" value="1"/>
</dbReference>
<feature type="compositionally biased region" description="Basic and acidic residues" evidence="10">
    <location>
        <begin position="1958"/>
        <end position="1977"/>
    </location>
</feature>
<name>A0ABM3FT47_NEOLC</name>
<feature type="region of interest" description="Disordered" evidence="10">
    <location>
        <begin position="1100"/>
        <end position="1121"/>
    </location>
</feature>
<feature type="compositionally biased region" description="Polar residues" evidence="10">
    <location>
        <begin position="1822"/>
        <end position="1843"/>
    </location>
</feature>
<accession>A0ABM3FT47</accession>
<feature type="domain" description="Fibronectin type-III" evidence="14">
    <location>
        <begin position="1401"/>
        <end position="1494"/>
    </location>
</feature>
<dbReference type="Pfam" id="PF25059">
    <property type="entry name" value="FN3_DSCAM-DSCAML_C"/>
    <property type="match status" value="1"/>
</dbReference>
<feature type="domain" description="Ig-like" evidence="13">
    <location>
        <begin position="525"/>
        <end position="609"/>
    </location>
</feature>
<keyword evidence="9" id="KW-0393">Immunoglobulin domain</keyword>
<dbReference type="PROSITE" id="PS50835">
    <property type="entry name" value="IG_LIKE"/>
    <property type="match status" value="9"/>
</dbReference>
<dbReference type="Pfam" id="PF00041">
    <property type="entry name" value="fn3"/>
    <property type="match status" value="5"/>
</dbReference>
<dbReference type="SUPFAM" id="SSF48726">
    <property type="entry name" value="Immunoglobulin"/>
    <property type="match status" value="10"/>
</dbReference>
<feature type="domain" description="Fibronectin type-III" evidence="14">
    <location>
        <begin position="911"/>
        <end position="1007"/>
    </location>
</feature>
<evidence type="ECO:0000256" key="9">
    <source>
        <dbReference type="ARBA" id="ARBA00023319"/>
    </source>
</evidence>
<evidence type="ECO:0000256" key="11">
    <source>
        <dbReference type="SAM" id="Phobius"/>
    </source>
</evidence>
<feature type="domain" description="Fibronectin type-III" evidence="14">
    <location>
        <begin position="1117"/>
        <end position="1213"/>
    </location>
</feature>
<evidence type="ECO:0000256" key="4">
    <source>
        <dbReference type="ARBA" id="ARBA00022737"/>
    </source>
</evidence>
<dbReference type="InterPro" id="IPR003599">
    <property type="entry name" value="Ig_sub"/>
</dbReference>
<feature type="domain" description="Ig-like" evidence="13">
    <location>
        <begin position="810"/>
        <end position="902"/>
    </location>
</feature>
<feature type="domain" description="Fibronectin type-III" evidence="14">
    <location>
        <begin position="1217"/>
        <end position="1311"/>
    </location>
</feature>
<dbReference type="PANTHER" id="PTHR10075:SF53">
    <property type="entry name" value="DOWN SYNDROME CELL ADHESION MOLECULE 1, ISOFORM BQ"/>
    <property type="match status" value="1"/>
</dbReference>
<keyword evidence="7 11" id="KW-0472">Membrane</keyword>
<evidence type="ECO:0000259" key="14">
    <source>
        <dbReference type="PROSITE" id="PS50853"/>
    </source>
</evidence>
<dbReference type="Pfam" id="PF12355">
    <property type="entry name" value="Dscam_C"/>
    <property type="match status" value="1"/>
</dbReference>
<dbReference type="SUPFAM" id="SSF49265">
    <property type="entry name" value="Fibronectin type III"/>
    <property type="match status" value="3"/>
</dbReference>
<gene>
    <name evidence="16" type="primary">LOC107224966</name>
</gene>
<keyword evidence="4" id="KW-0677">Repeat</keyword>
<feature type="transmembrane region" description="Helical" evidence="11">
    <location>
        <begin position="1623"/>
        <end position="1646"/>
    </location>
</feature>
<dbReference type="InterPro" id="IPR013098">
    <property type="entry name" value="Ig_I-set"/>
</dbReference>
<keyword evidence="5" id="KW-0130">Cell adhesion</keyword>
<feature type="domain" description="Ig-like" evidence="13">
    <location>
        <begin position="1306"/>
        <end position="1399"/>
    </location>
</feature>
<dbReference type="InterPro" id="IPR003961">
    <property type="entry name" value="FN3_dom"/>
</dbReference>
<feature type="domain" description="Ig-like" evidence="13">
    <location>
        <begin position="427"/>
        <end position="520"/>
    </location>
</feature>
<evidence type="ECO:0000256" key="3">
    <source>
        <dbReference type="ARBA" id="ARBA00022729"/>
    </source>
</evidence>
<dbReference type="InterPro" id="IPR036116">
    <property type="entry name" value="FN3_sf"/>
</dbReference>
<evidence type="ECO:0000256" key="5">
    <source>
        <dbReference type="ARBA" id="ARBA00022889"/>
    </source>
</evidence>
<evidence type="ECO:0000256" key="2">
    <source>
        <dbReference type="ARBA" id="ARBA00022692"/>
    </source>
</evidence>
<evidence type="ECO:0000256" key="10">
    <source>
        <dbReference type="SAM" id="MobiDB-lite"/>
    </source>
</evidence>
<evidence type="ECO:0000256" key="7">
    <source>
        <dbReference type="ARBA" id="ARBA00023136"/>
    </source>
</evidence>
<feature type="domain" description="Ig-like" evidence="13">
    <location>
        <begin position="340"/>
        <end position="419"/>
    </location>
</feature>
<comment type="subcellular location">
    <subcellularLocation>
        <location evidence="1">Membrane</location>
        <topology evidence="1">Single-pass membrane protein</topology>
    </subcellularLocation>
</comment>
<dbReference type="InterPro" id="IPR003598">
    <property type="entry name" value="Ig_sub2"/>
</dbReference>
<feature type="compositionally biased region" description="Low complexity" evidence="10">
    <location>
        <begin position="1891"/>
        <end position="1911"/>
    </location>
</feature>
<dbReference type="CDD" id="cd00096">
    <property type="entry name" value="Ig"/>
    <property type="match status" value="1"/>
</dbReference>
<feature type="domain" description="Ig-like" evidence="13">
    <location>
        <begin position="35"/>
        <end position="129"/>
    </location>
</feature>
<protein>
    <submittedName>
        <fullName evidence="16">Down syndrome cell adhesion molecule-like protein Dscam2 isoform X8</fullName>
    </submittedName>
</protein>
<feature type="domain" description="Fibronectin type-III" evidence="14">
    <location>
        <begin position="1012"/>
        <end position="1112"/>
    </location>
</feature>
<proteinExistence type="predicted"/>
<dbReference type="InterPro" id="IPR036179">
    <property type="entry name" value="Ig-like_dom_sf"/>
</dbReference>
<dbReference type="InterPro" id="IPR021012">
    <property type="entry name" value="Dscam1_C"/>
</dbReference>
<dbReference type="PROSITE" id="PS50853">
    <property type="entry name" value="FN3"/>
    <property type="match status" value="6"/>
</dbReference>
<dbReference type="Proteomes" id="UP000829291">
    <property type="component" value="Chromosome 3"/>
</dbReference>
<dbReference type="CDD" id="cd00063">
    <property type="entry name" value="FN3"/>
    <property type="match status" value="6"/>
</dbReference>
<evidence type="ECO:0000256" key="12">
    <source>
        <dbReference type="SAM" id="SignalP"/>
    </source>
</evidence>